<keyword evidence="1" id="KW-0677">Repeat</keyword>
<dbReference type="Proteomes" id="UP000827549">
    <property type="component" value="Chromosome 1"/>
</dbReference>
<organism evidence="4 5">
    <name type="scientific">Vanrija pseudolonga</name>
    <dbReference type="NCBI Taxonomy" id="143232"/>
    <lineage>
        <taxon>Eukaryota</taxon>
        <taxon>Fungi</taxon>
        <taxon>Dikarya</taxon>
        <taxon>Basidiomycota</taxon>
        <taxon>Agaricomycotina</taxon>
        <taxon>Tremellomycetes</taxon>
        <taxon>Trichosporonales</taxon>
        <taxon>Trichosporonaceae</taxon>
        <taxon>Vanrija</taxon>
    </lineage>
</organism>
<dbReference type="Gene3D" id="3.20.20.80">
    <property type="entry name" value="Glycosidases"/>
    <property type="match status" value="1"/>
</dbReference>
<evidence type="ECO:0000256" key="2">
    <source>
        <dbReference type="SAM" id="MobiDB-lite"/>
    </source>
</evidence>
<dbReference type="InterPro" id="IPR005197">
    <property type="entry name" value="Glyco_hydro_71"/>
</dbReference>
<dbReference type="SMART" id="SM00321">
    <property type="entry name" value="WSC"/>
    <property type="match status" value="2"/>
</dbReference>
<accession>A0AAF0Y5S8</accession>
<dbReference type="GeneID" id="87804108"/>
<dbReference type="EMBL" id="CP086714">
    <property type="protein sequence ID" value="WOO77258.1"/>
    <property type="molecule type" value="Genomic_DNA"/>
</dbReference>
<dbReference type="CDD" id="cd11577">
    <property type="entry name" value="GH71"/>
    <property type="match status" value="1"/>
</dbReference>
<dbReference type="PROSITE" id="PS51212">
    <property type="entry name" value="WSC"/>
    <property type="match status" value="2"/>
</dbReference>
<dbReference type="InterPro" id="IPR002889">
    <property type="entry name" value="WSC_carb-bd"/>
</dbReference>
<dbReference type="InterPro" id="IPR051589">
    <property type="entry name" value="Sialate-O-sulfotransferase"/>
</dbReference>
<feature type="domain" description="WSC" evidence="3">
    <location>
        <begin position="122"/>
        <end position="206"/>
    </location>
</feature>
<feature type="domain" description="WSC" evidence="3">
    <location>
        <begin position="27"/>
        <end position="120"/>
    </location>
</feature>
<dbReference type="RefSeq" id="XP_062623290.1">
    <property type="nucleotide sequence ID" value="XM_062767306.1"/>
</dbReference>
<proteinExistence type="predicted"/>
<feature type="region of interest" description="Disordered" evidence="2">
    <location>
        <begin position="210"/>
        <end position="238"/>
    </location>
</feature>
<dbReference type="AlphaFoldDB" id="A0AAF0Y5S8"/>
<reference evidence="4" key="1">
    <citation type="submission" date="2023-10" db="EMBL/GenBank/DDBJ databases">
        <authorList>
            <person name="Noh H."/>
        </authorList>
    </citation>
    <scope>NUCLEOTIDE SEQUENCE</scope>
    <source>
        <strain evidence="4">DUCC4014</strain>
    </source>
</reference>
<dbReference type="PANTHER" id="PTHR45964:SF5">
    <property type="entry name" value="WSCD FAMILY MEMBER CG9164"/>
    <property type="match status" value="1"/>
</dbReference>
<evidence type="ECO:0000256" key="1">
    <source>
        <dbReference type="ARBA" id="ARBA00022737"/>
    </source>
</evidence>
<evidence type="ECO:0000313" key="5">
    <source>
        <dbReference type="Proteomes" id="UP000827549"/>
    </source>
</evidence>
<dbReference type="Pfam" id="PF01822">
    <property type="entry name" value="WSC"/>
    <property type="match status" value="2"/>
</dbReference>
<sequence length="668" mass="70011">MLPLLLLFLVPATALPHLQTRAVSAASWNSLGCVKDGPGRLLPKQLADSQANTPDACVTACAAQGYRYAGVEYSAQCYCGNTLSQANGLGAGSNACTSKCSGNAGLTCGGSWVMNLYENPQVPKSLGCFADASNRVLPVRGNANTVSGCVADCKNRGQAYAGMENGNECWCGGSLPSTSADSSKCSSQCRDGACGGTWVISVYATGSSGGASPSSSPAPVTTPTQPAGSNPSSPVSANAPASAVIGTANPPSAGGAKAVYAHQMVGNAYSYAVSDWQTNINAAKGAGIDGFALNLGTENWQRARANDAYTAAASLGGFKLFLSLDLNSLPCASAADANTLAGYVAANARSPAQATRNGKVLVSTFAGQQCTFGQGNLDAGWTYFRQRLLAAGVDMFFVPAPFIDANSIGQRSWLDGAFNWNSAWPSAGAPIDTGSDNTYLNSLGSKSYMAAVSPFFFTYYAPPPASPGWNKNWIYRSDDWLLATRFEQLIAMRGKLDLVELISWNDYGESHYLGPEGKDIAFSGGWTTGFPHTALLSLVKYYAQAFKNGAYPAASDHVWLWSRPHPKAANPTNPTDSRPAHWEWTDDNLYVVVTLASPATVSINSGGNTATWNLPAGLSKLKIASAQGSIGAKIVRGNSVVKSYDSNGQFSYTNTPKDYNYNYFVAEA</sequence>
<name>A0AAF0Y5S8_9TREE</name>
<keyword evidence="5" id="KW-1185">Reference proteome</keyword>
<dbReference type="GO" id="GO:0051118">
    <property type="term" value="F:glucan endo-1,3-alpha-glucosidase activity"/>
    <property type="evidence" value="ECO:0007669"/>
    <property type="project" value="InterPro"/>
</dbReference>
<dbReference type="PANTHER" id="PTHR45964">
    <property type="entry name" value="WSCD FAMILY MEMBER CG9164"/>
    <property type="match status" value="1"/>
</dbReference>
<evidence type="ECO:0000259" key="3">
    <source>
        <dbReference type="PROSITE" id="PS51212"/>
    </source>
</evidence>
<protein>
    <submittedName>
        <fullName evidence="4">Glucan endo-1,3-alpha-glucosidase agn1</fullName>
    </submittedName>
</protein>
<evidence type="ECO:0000313" key="4">
    <source>
        <dbReference type="EMBL" id="WOO77258.1"/>
    </source>
</evidence>
<dbReference type="Pfam" id="PF03659">
    <property type="entry name" value="Glyco_hydro_71"/>
    <property type="match status" value="1"/>
</dbReference>
<gene>
    <name evidence="4" type="primary">agn1_1</name>
    <name evidence="4" type="ORF">LOC62_01G000850</name>
</gene>